<gene>
    <name evidence="2" type="ORF">OXX778_LOCUS17360</name>
</gene>
<comment type="caution">
    <text evidence="2">The sequence shown here is derived from an EMBL/GenBank/DDBJ whole genome shotgun (WGS) entry which is preliminary data.</text>
</comment>
<sequence length="167" mass="19054">ERGSKNICSVKGLVDKKPLKIGLDCGAINSVMNYMTAIKTECRIFPSQGILKFKNDYVHENIEYFDDKTIDTFQKDVEFSKDYDIIKFIWTAECEEAFIELKNALTSYPILRIVDPNRLIKAYTDSSGLAIGGNLTQVDDDGKESIVAYYSRILLKHDINYTTTEKE</sequence>
<feature type="domain" description="Reverse transcriptase/retrotransposon-derived protein RNase H-like" evidence="1">
    <location>
        <begin position="90"/>
        <end position="167"/>
    </location>
</feature>
<organism evidence="2 3">
    <name type="scientific">Brachionus calyciflorus</name>
    <dbReference type="NCBI Taxonomy" id="104777"/>
    <lineage>
        <taxon>Eukaryota</taxon>
        <taxon>Metazoa</taxon>
        <taxon>Spiralia</taxon>
        <taxon>Gnathifera</taxon>
        <taxon>Rotifera</taxon>
        <taxon>Eurotatoria</taxon>
        <taxon>Monogononta</taxon>
        <taxon>Pseudotrocha</taxon>
        <taxon>Ploima</taxon>
        <taxon>Brachionidae</taxon>
        <taxon>Brachionus</taxon>
    </lineage>
</organism>
<dbReference type="Proteomes" id="UP000663879">
    <property type="component" value="Unassembled WGS sequence"/>
</dbReference>
<dbReference type="PANTHER" id="PTHR34072:SF52">
    <property type="entry name" value="RIBONUCLEASE H"/>
    <property type="match status" value="1"/>
</dbReference>
<dbReference type="Pfam" id="PF17919">
    <property type="entry name" value="RT_RNaseH_2"/>
    <property type="match status" value="1"/>
</dbReference>
<protein>
    <recommendedName>
        <fullName evidence="1">Reverse transcriptase/retrotransposon-derived protein RNase H-like domain-containing protein</fullName>
    </recommendedName>
</protein>
<evidence type="ECO:0000259" key="1">
    <source>
        <dbReference type="Pfam" id="PF17919"/>
    </source>
</evidence>
<dbReference type="SUPFAM" id="SSF56672">
    <property type="entry name" value="DNA/RNA polymerases"/>
    <property type="match status" value="1"/>
</dbReference>
<name>A0A814I7D5_9BILA</name>
<dbReference type="OrthoDB" id="115435at2759"/>
<dbReference type="InterPro" id="IPR041577">
    <property type="entry name" value="RT_RNaseH_2"/>
</dbReference>
<evidence type="ECO:0000313" key="3">
    <source>
        <dbReference type="Proteomes" id="UP000663879"/>
    </source>
</evidence>
<dbReference type="PANTHER" id="PTHR34072">
    <property type="entry name" value="ENZYMATIC POLYPROTEIN-RELATED"/>
    <property type="match status" value="1"/>
</dbReference>
<dbReference type="AlphaFoldDB" id="A0A814I7D5"/>
<dbReference type="EMBL" id="CAJNOC010004407">
    <property type="protein sequence ID" value="CAF1020593.1"/>
    <property type="molecule type" value="Genomic_DNA"/>
</dbReference>
<dbReference type="InterPro" id="IPR043502">
    <property type="entry name" value="DNA/RNA_pol_sf"/>
</dbReference>
<evidence type="ECO:0000313" key="2">
    <source>
        <dbReference type="EMBL" id="CAF1020593.1"/>
    </source>
</evidence>
<dbReference type="Gene3D" id="3.30.70.270">
    <property type="match status" value="1"/>
</dbReference>
<proteinExistence type="predicted"/>
<feature type="non-terminal residue" evidence="2">
    <location>
        <position position="1"/>
    </location>
</feature>
<reference evidence="2" key="1">
    <citation type="submission" date="2021-02" db="EMBL/GenBank/DDBJ databases">
        <authorList>
            <person name="Nowell W R."/>
        </authorList>
    </citation>
    <scope>NUCLEOTIDE SEQUENCE</scope>
    <source>
        <strain evidence="2">Ploen Becks lab</strain>
    </source>
</reference>
<keyword evidence="3" id="KW-1185">Reference proteome</keyword>
<accession>A0A814I7D5</accession>
<dbReference type="InterPro" id="IPR043128">
    <property type="entry name" value="Rev_trsase/Diguanyl_cyclase"/>
</dbReference>